<organism evidence="3 4">
    <name type="scientific">Oculimacula yallundae</name>
    <dbReference type="NCBI Taxonomy" id="86028"/>
    <lineage>
        <taxon>Eukaryota</taxon>
        <taxon>Fungi</taxon>
        <taxon>Dikarya</taxon>
        <taxon>Ascomycota</taxon>
        <taxon>Pezizomycotina</taxon>
        <taxon>Leotiomycetes</taxon>
        <taxon>Helotiales</taxon>
        <taxon>Ploettnerulaceae</taxon>
        <taxon>Oculimacula</taxon>
    </lineage>
</organism>
<keyword evidence="4" id="KW-1185">Reference proteome</keyword>
<evidence type="ECO:0000313" key="4">
    <source>
        <dbReference type="Proteomes" id="UP001595075"/>
    </source>
</evidence>
<evidence type="ECO:0000256" key="1">
    <source>
        <dbReference type="ARBA" id="ARBA00023002"/>
    </source>
</evidence>
<dbReference type="SUPFAM" id="SSF51430">
    <property type="entry name" value="NAD(P)-linked oxidoreductase"/>
    <property type="match status" value="1"/>
</dbReference>
<dbReference type="PANTHER" id="PTHR43364">
    <property type="entry name" value="NADH-SPECIFIC METHYLGLYOXAL REDUCTASE-RELATED"/>
    <property type="match status" value="1"/>
</dbReference>
<dbReference type="InterPro" id="IPR023210">
    <property type="entry name" value="NADP_OxRdtase_dom"/>
</dbReference>
<dbReference type="Gene3D" id="3.20.20.100">
    <property type="entry name" value="NADP-dependent oxidoreductase domain"/>
    <property type="match status" value="1"/>
</dbReference>
<proteinExistence type="predicted"/>
<dbReference type="Pfam" id="PF00248">
    <property type="entry name" value="Aldo_ket_red"/>
    <property type="match status" value="1"/>
</dbReference>
<reference evidence="3 4" key="1">
    <citation type="journal article" date="2024" name="Commun. Biol.">
        <title>Comparative genomic analysis of thermophilic fungi reveals convergent evolutionary adaptations and gene losses.</title>
        <authorList>
            <person name="Steindorff A.S."/>
            <person name="Aguilar-Pontes M.V."/>
            <person name="Robinson A.J."/>
            <person name="Andreopoulos B."/>
            <person name="LaButti K."/>
            <person name="Kuo A."/>
            <person name="Mondo S."/>
            <person name="Riley R."/>
            <person name="Otillar R."/>
            <person name="Haridas S."/>
            <person name="Lipzen A."/>
            <person name="Grimwood J."/>
            <person name="Schmutz J."/>
            <person name="Clum A."/>
            <person name="Reid I.D."/>
            <person name="Moisan M.C."/>
            <person name="Butler G."/>
            <person name="Nguyen T.T.M."/>
            <person name="Dewar K."/>
            <person name="Conant G."/>
            <person name="Drula E."/>
            <person name="Henrissat B."/>
            <person name="Hansel C."/>
            <person name="Singer S."/>
            <person name="Hutchinson M.I."/>
            <person name="de Vries R.P."/>
            <person name="Natvig D.O."/>
            <person name="Powell A.J."/>
            <person name="Tsang A."/>
            <person name="Grigoriev I.V."/>
        </authorList>
    </citation>
    <scope>NUCLEOTIDE SEQUENCE [LARGE SCALE GENOMIC DNA]</scope>
    <source>
        <strain evidence="3 4">CBS 494.80</strain>
    </source>
</reference>
<feature type="domain" description="NADP-dependent oxidoreductase" evidence="2">
    <location>
        <begin position="9"/>
        <end position="324"/>
    </location>
</feature>
<dbReference type="CDD" id="cd19075">
    <property type="entry name" value="AKR_AKR7A1-5"/>
    <property type="match status" value="1"/>
</dbReference>
<dbReference type="InterPro" id="IPR036812">
    <property type="entry name" value="NAD(P)_OxRdtase_dom_sf"/>
</dbReference>
<accession>A0ABR4BV65</accession>
<protein>
    <recommendedName>
        <fullName evidence="2">NADP-dependent oxidoreductase domain-containing protein</fullName>
    </recommendedName>
</protein>
<comment type="caution">
    <text evidence="3">The sequence shown here is derived from an EMBL/GenBank/DDBJ whole genome shotgun (WGS) entry which is preliminary data.</text>
</comment>
<dbReference type="EMBL" id="JAZHXI010000018">
    <property type="protein sequence ID" value="KAL2061524.1"/>
    <property type="molecule type" value="Genomic_DNA"/>
</dbReference>
<keyword evidence="1" id="KW-0560">Oxidoreductase</keyword>
<sequence>MSDAKSVAISLGASNWDLSTSSVDFQKEIVPVLRAHGVGRLDTSRIYGQGASESAIGILNLAADFIITTKAPGLIPGSGGGDAILAAAKESFKSLGVEKVHIYLLHGPDDSVDVAETYSAVQVLYVEGRFDKFGLSNFTPAQVRTFYNYGKTNNFVVPTVYQSTYSAALRLNETLLFPTLRELGMSIQAYSPLASGFLAKSAAAFRDSSASAPEAVTPQTTSENKSLGARWDPNTFVGRLMRILFEKPEYLTMLQQWENLAQECGVSQAGLAYRWVRYHSFLDGEKGDEMIVGASSVKQFEDAMREIEQGPLDAWVVAKIEAMWEGVKDVAEVDNLRAFKLVMGSMA</sequence>
<name>A0ABR4BV65_9HELO</name>
<evidence type="ECO:0000259" key="2">
    <source>
        <dbReference type="Pfam" id="PF00248"/>
    </source>
</evidence>
<gene>
    <name evidence="3" type="ORF">VTL71DRAFT_6901</name>
</gene>
<evidence type="ECO:0000313" key="3">
    <source>
        <dbReference type="EMBL" id="KAL2061524.1"/>
    </source>
</evidence>
<dbReference type="PANTHER" id="PTHR43364:SF4">
    <property type="entry name" value="NAD(P)-LINKED OXIDOREDUCTASE SUPERFAMILY PROTEIN"/>
    <property type="match status" value="1"/>
</dbReference>
<dbReference type="Proteomes" id="UP001595075">
    <property type="component" value="Unassembled WGS sequence"/>
</dbReference>
<dbReference type="InterPro" id="IPR050523">
    <property type="entry name" value="AKR_Detox_Biosynth"/>
</dbReference>